<accession>A0ABP8ZYE0</accession>
<proteinExistence type="predicted"/>
<keyword evidence="1" id="KW-0472">Membrane</keyword>
<dbReference type="Pfam" id="PF03729">
    <property type="entry name" value="DUF308"/>
    <property type="match status" value="2"/>
</dbReference>
<keyword evidence="3" id="KW-1185">Reference proteome</keyword>
<evidence type="ECO:0000313" key="3">
    <source>
        <dbReference type="Proteomes" id="UP001501645"/>
    </source>
</evidence>
<protein>
    <recommendedName>
        <fullName evidence="4">DUF308 domain-containing protein</fullName>
    </recommendedName>
</protein>
<keyword evidence="1" id="KW-0812">Transmembrane</keyword>
<evidence type="ECO:0000256" key="1">
    <source>
        <dbReference type="SAM" id="Phobius"/>
    </source>
</evidence>
<feature type="transmembrane region" description="Helical" evidence="1">
    <location>
        <begin position="165"/>
        <end position="184"/>
    </location>
</feature>
<reference evidence="3" key="1">
    <citation type="journal article" date="2019" name="Int. J. Syst. Evol. Microbiol.">
        <title>The Global Catalogue of Microorganisms (GCM) 10K type strain sequencing project: providing services to taxonomists for standard genome sequencing and annotation.</title>
        <authorList>
            <consortium name="The Broad Institute Genomics Platform"/>
            <consortium name="The Broad Institute Genome Sequencing Center for Infectious Disease"/>
            <person name="Wu L."/>
            <person name="Ma J."/>
        </authorList>
    </citation>
    <scope>NUCLEOTIDE SEQUENCE [LARGE SCALE GENOMIC DNA]</scope>
    <source>
        <strain evidence="3">JCM 18537</strain>
    </source>
</reference>
<feature type="transmembrane region" description="Helical" evidence="1">
    <location>
        <begin position="42"/>
        <end position="64"/>
    </location>
</feature>
<dbReference type="RefSeq" id="WP_345437016.1">
    <property type="nucleotide sequence ID" value="NZ_BAABKO010000002.1"/>
</dbReference>
<dbReference type="InterPro" id="IPR005325">
    <property type="entry name" value="DUF308_memb"/>
</dbReference>
<name>A0ABP8ZYE0_9MICO</name>
<feature type="transmembrane region" description="Helical" evidence="1">
    <location>
        <begin position="99"/>
        <end position="128"/>
    </location>
</feature>
<feature type="transmembrane region" description="Helical" evidence="1">
    <location>
        <begin position="17"/>
        <end position="36"/>
    </location>
</feature>
<dbReference type="EMBL" id="BAABKO010000002">
    <property type="protein sequence ID" value="GAA4769729.1"/>
    <property type="molecule type" value="Genomic_DNA"/>
</dbReference>
<organism evidence="2 3">
    <name type="scientific">Microbacterium gilvum</name>
    <dbReference type="NCBI Taxonomy" id="1336204"/>
    <lineage>
        <taxon>Bacteria</taxon>
        <taxon>Bacillati</taxon>
        <taxon>Actinomycetota</taxon>
        <taxon>Actinomycetes</taxon>
        <taxon>Micrococcales</taxon>
        <taxon>Microbacteriaceae</taxon>
        <taxon>Microbacterium</taxon>
    </lineage>
</organism>
<evidence type="ECO:0000313" key="2">
    <source>
        <dbReference type="EMBL" id="GAA4769729.1"/>
    </source>
</evidence>
<evidence type="ECO:0008006" key="4">
    <source>
        <dbReference type="Google" id="ProtNLM"/>
    </source>
</evidence>
<feature type="transmembrane region" description="Helical" evidence="1">
    <location>
        <begin position="140"/>
        <end position="159"/>
    </location>
</feature>
<feature type="transmembrane region" description="Helical" evidence="1">
    <location>
        <begin position="71"/>
        <end position="93"/>
    </location>
</feature>
<comment type="caution">
    <text evidence="2">The sequence shown here is derived from an EMBL/GenBank/DDBJ whole genome shotgun (WGS) entry which is preliminary data.</text>
</comment>
<dbReference type="Proteomes" id="UP001501645">
    <property type="component" value="Unassembled WGS sequence"/>
</dbReference>
<gene>
    <name evidence="2" type="ORF">GCM10023351_11740</name>
</gene>
<keyword evidence="1" id="KW-1133">Transmembrane helix</keyword>
<sequence length="191" mass="19907">MTDTTHQPIGLARTLRTIAIVTGVVSLIAGVVILIWPLKSAVAITVLIAIYTLVAGVINIALAISSKGLGGWLRVGISLLGILFVVSSIVAFANLTSTTVLLATFVAIMLGVSWIVDGIVSLFALGGPKDPFSPVPRSKGWTIAFAIISILAGVVVILSPLLTAVWLWLFIGAALVVFGIIQVVRAATLER</sequence>